<evidence type="ECO:0000256" key="1">
    <source>
        <dbReference type="ARBA" id="ARBA00004613"/>
    </source>
</evidence>
<dbReference type="InParanoid" id="A0A1W4WQ69"/>
<dbReference type="SUPFAM" id="SSF55797">
    <property type="entry name" value="PR-1-like"/>
    <property type="match status" value="1"/>
</dbReference>
<accession>A0A1W4WQ69</accession>
<dbReference type="GO" id="GO:0005576">
    <property type="term" value="C:extracellular region"/>
    <property type="evidence" value="ECO:0007669"/>
    <property type="project" value="UniProtKB-SubCell"/>
</dbReference>
<evidence type="ECO:0000256" key="3">
    <source>
        <dbReference type="ARBA" id="ARBA00022525"/>
    </source>
</evidence>
<evidence type="ECO:0000256" key="2">
    <source>
        <dbReference type="ARBA" id="ARBA00009923"/>
    </source>
</evidence>
<protein>
    <submittedName>
        <fullName evidence="9">Venom allergen 5-like</fullName>
    </submittedName>
</protein>
<dbReference type="PRINTS" id="PR00837">
    <property type="entry name" value="V5TPXLIKE"/>
</dbReference>
<reference evidence="9" key="1">
    <citation type="submission" date="2025-08" db="UniProtKB">
        <authorList>
            <consortium name="RefSeq"/>
        </authorList>
    </citation>
    <scope>IDENTIFICATION</scope>
    <source>
        <tissue evidence="9">Entire body</tissue>
    </source>
</reference>
<dbReference type="InterPro" id="IPR018244">
    <property type="entry name" value="Allrgn_V5/Tpx1_CS"/>
</dbReference>
<dbReference type="STRING" id="224129.A0A1W4WQ69"/>
<feature type="domain" description="SCP" evidence="7">
    <location>
        <begin position="59"/>
        <end position="225"/>
    </location>
</feature>
<dbReference type="SMART" id="SM00198">
    <property type="entry name" value="SCP"/>
    <property type="match status" value="1"/>
</dbReference>
<comment type="similarity">
    <text evidence="2">Belongs to the CRISP family.</text>
</comment>
<dbReference type="PROSITE" id="PS01009">
    <property type="entry name" value="CRISP_1"/>
    <property type="match status" value="1"/>
</dbReference>
<evidence type="ECO:0000259" key="7">
    <source>
        <dbReference type="SMART" id="SM00198"/>
    </source>
</evidence>
<dbReference type="CDD" id="cd05380">
    <property type="entry name" value="CAP_euk"/>
    <property type="match status" value="1"/>
</dbReference>
<dbReference type="InterPro" id="IPR035940">
    <property type="entry name" value="CAP_sf"/>
</dbReference>
<comment type="subcellular location">
    <subcellularLocation>
        <location evidence="1">Secreted</location>
    </subcellularLocation>
</comment>
<keyword evidence="5" id="KW-1133">Transmembrane helix</keyword>
<feature type="signal peptide" evidence="6">
    <location>
        <begin position="1"/>
        <end position="18"/>
    </location>
</feature>
<dbReference type="Pfam" id="PF00188">
    <property type="entry name" value="CAP"/>
    <property type="match status" value="1"/>
</dbReference>
<dbReference type="Proteomes" id="UP000192223">
    <property type="component" value="Unplaced"/>
</dbReference>
<keyword evidence="5" id="KW-0812">Transmembrane</keyword>
<keyword evidence="3" id="KW-0964">Secreted</keyword>
<feature type="transmembrane region" description="Helical" evidence="5">
    <location>
        <begin position="268"/>
        <end position="287"/>
    </location>
</feature>
<feature type="chain" id="PRO_5010705274" evidence="6">
    <location>
        <begin position="19"/>
        <end position="294"/>
    </location>
</feature>
<dbReference type="InterPro" id="IPR034763">
    <property type="entry name" value="P14a_insect"/>
</dbReference>
<dbReference type="KEGG" id="apln:108737614"/>
<evidence type="ECO:0000313" key="8">
    <source>
        <dbReference type="Proteomes" id="UP000192223"/>
    </source>
</evidence>
<dbReference type="OrthoDB" id="414826at2759"/>
<keyword evidence="4 6" id="KW-0732">Signal</keyword>
<dbReference type="PIRSF" id="PIRSF038921">
    <property type="entry name" value="P14a"/>
    <property type="match status" value="1"/>
</dbReference>
<organism evidence="8 9">
    <name type="scientific">Agrilus planipennis</name>
    <name type="common">Emerald ash borer</name>
    <name type="synonym">Agrilus marcopoli</name>
    <dbReference type="NCBI Taxonomy" id="224129"/>
    <lineage>
        <taxon>Eukaryota</taxon>
        <taxon>Metazoa</taxon>
        <taxon>Ecdysozoa</taxon>
        <taxon>Arthropoda</taxon>
        <taxon>Hexapoda</taxon>
        <taxon>Insecta</taxon>
        <taxon>Pterygota</taxon>
        <taxon>Neoptera</taxon>
        <taxon>Endopterygota</taxon>
        <taxon>Coleoptera</taxon>
        <taxon>Polyphaga</taxon>
        <taxon>Elateriformia</taxon>
        <taxon>Buprestoidea</taxon>
        <taxon>Buprestidae</taxon>
        <taxon>Agrilinae</taxon>
        <taxon>Agrilus</taxon>
    </lineage>
</organism>
<evidence type="ECO:0000256" key="5">
    <source>
        <dbReference type="SAM" id="Phobius"/>
    </source>
</evidence>
<keyword evidence="8" id="KW-1185">Reference proteome</keyword>
<dbReference type="InterPro" id="IPR014044">
    <property type="entry name" value="CAP_dom"/>
</dbReference>
<gene>
    <name evidence="9" type="primary">LOC108737614</name>
</gene>
<name>A0A1W4WQ69_AGRPL</name>
<evidence type="ECO:0000256" key="4">
    <source>
        <dbReference type="ARBA" id="ARBA00022729"/>
    </source>
</evidence>
<evidence type="ECO:0000256" key="6">
    <source>
        <dbReference type="SAM" id="SignalP"/>
    </source>
</evidence>
<dbReference type="InterPro" id="IPR002413">
    <property type="entry name" value="V5_allergen-like"/>
</dbReference>
<evidence type="ECO:0000313" key="9">
    <source>
        <dbReference type="RefSeq" id="XP_018326061.1"/>
    </source>
</evidence>
<dbReference type="InterPro" id="IPR001283">
    <property type="entry name" value="CRISP-related"/>
</dbReference>
<dbReference type="GeneID" id="108737614"/>
<dbReference type="Gene3D" id="3.40.33.10">
    <property type="entry name" value="CAP"/>
    <property type="match status" value="1"/>
</dbReference>
<dbReference type="PRINTS" id="PR00838">
    <property type="entry name" value="V5ALLERGEN"/>
</dbReference>
<keyword evidence="5" id="KW-0472">Membrane</keyword>
<dbReference type="PANTHER" id="PTHR10334">
    <property type="entry name" value="CYSTEINE-RICH SECRETORY PROTEIN-RELATED"/>
    <property type="match status" value="1"/>
</dbReference>
<sequence>MTWRLILLIFCLFFSIECSQYCQKQYQCGNDIHTMCKRGQCGPSSACGENFVALGMNKQTRKFVLELHNGIRNRIALGKIKEGNNGEAANMHELVYDNELEKIAQCWANYCEKDGFRHPHDSCRKTKQFNYVGQNLYLIKMHFGNFTSTRFIEQSINGWYSEIKYMDKTIIDRFHGSERGNVGHFTQMIWAETTHIGCGRTQYGKGKNFYFLFICNYGIGGNVAGDAVYTRGKPCSQCGKIGCSSRYKGLCATKDLSIIGSRTVIKSVWVNLIVLIAIICNYLKAFLKYVLNKL</sequence>
<dbReference type="AlphaFoldDB" id="A0A1W4WQ69"/>
<proteinExistence type="inferred from homology"/>
<dbReference type="RefSeq" id="XP_018326061.1">
    <property type="nucleotide sequence ID" value="XM_018470559.2"/>
</dbReference>